<evidence type="ECO:0000256" key="2">
    <source>
        <dbReference type="SAM" id="SignalP"/>
    </source>
</evidence>
<proteinExistence type="predicted"/>
<evidence type="ECO:0000313" key="4">
    <source>
        <dbReference type="Proteomes" id="UP000029579"/>
    </source>
</evidence>
<feature type="compositionally biased region" description="Basic and acidic residues" evidence="1">
    <location>
        <begin position="35"/>
        <end position="60"/>
    </location>
</feature>
<gene>
    <name evidence="3" type="ORF">HMPREF1630_01230</name>
</gene>
<dbReference type="Proteomes" id="UP000029579">
    <property type="component" value="Unassembled WGS sequence"/>
</dbReference>
<accession>A0A095X656</accession>
<protein>
    <recommendedName>
        <fullName evidence="5">Lipoprotein</fullName>
    </recommendedName>
</protein>
<name>A0A095X656_9FIRM</name>
<dbReference type="EMBL" id="JRMW01000018">
    <property type="protein sequence ID" value="KGF05283.1"/>
    <property type="molecule type" value="Genomic_DNA"/>
</dbReference>
<evidence type="ECO:0008006" key="5">
    <source>
        <dbReference type="Google" id="ProtNLM"/>
    </source>
</evidence>
<feature type="region of interest" description="Disordered" evidence="1">
    <location>
        <begin position="23"/>
        <end position="60"/>
    </location>
</feature>
<evidence type="ECO:0000256" key="1">
    <source>
        <dbReference type="SAM" id="MobiDB-lite"/>
    </source>
</evidence>
<feature type="signal peptide" evidence="2">
    <location>
        <begin position="1"/>
        <end position="20"/>
    </location>
</feature>
<dbReference type="RefSeq" id="WP_037326294.1">
    <property type="nucleotide sequence ID" value="NZ_JRMW01000018.1"/>
</dbReference>
<sequence length="353" mass="40111">MKKFLWILVLAFFLSACGDGADKADDGANEVSEVSEDKAKDDEKASDEDKKEAEVEKVSDQDSLTEDDFFFSNHDLVTVKDGEIVNVIKDVKKLGDDTYTYPVPLSDDVFLFGINGDNSSTLMKINGKDFEEIYKIEGQEFLPSAMVGDKVYGHFMGDTDLNKFGYLYAYGEIDLKTGKTNIFEALKIKKENEFLQSIGFTDKEILYNKLDLPGDFLVTMYRLDLTKGYDQEPEKVKDVEGFTWLSSVKYDKDGNDFYDILDIEFDDEGKCYINGINCPTEEGTEFVSAGPNALLQTNIDPEKDPYLFKMYILNFVTGDFVAKDLEAYGYRVFKGKLYYLDKNKKVQVLDGFK</sequence>
<keyword evidence="2" id="KW-0732">Signal</keyword>
<dbReference type="PROSITE" id="PS51257">
    <property type="entry name" value="PROKAR_LIPOPROTEIN"/>
    <property type="match status" value="1"/>
</dbReference>
<organism evidence="3 4">
    <name type="scientific">Anaerococcus lactolyticus S7-1-13</name>
    <dbReference type="NCBI Taxonomy" id="1284686"/>
    <lineage>
        <taxon>Bacteria</taxon>
        <taxon>Bacillati</taxon>
        <taxon>Bacillota</taxon>
        <taxon>Tissierellia</taxon>
        <taxon>Tissierellales</taxon>
        <taxon>Peptoniphilaceae</taxon>
        <taxon>Anaerococcus</taxon>
    </lineage>
</organism>
<evidence type="ECO:0000313" key="3">
    <source>
        <dbReference type="EMBL" id="KGF05283.1"/>
    </source>
</evidence>
<comment type="caution">
    <text evidence="3">The sequence shown here is derived from an EMBL/GenBank/DDBJ whole genome shotgun (WGS) entry which is preliminary data.</text>
</comment>
<feature type="chain" id="PRO_5038354163" description="Lipoprotein" evidence="2">
    <location>
        <begin position="21"/>
        <end position="353"/>
    </location>
</feature>
<reference evidence="3 4" key="1">
    <citation type="submission" date="2014-07" db="EMBL/GenBank/DDBJ databases">
        <authorList>
            <person name="McCorrison J."/>
            <person name="Sanka R."/>
            <person name="Torralba M."/>
            <person name="Gillis M."/>
            <person name="Haft D.H."/>
            <person name="Methe B."/>
            <person name="Sutton G."/>
            <person name="Nelson K.E."/>
        </authorList>
    </citation>
    <scope>NUCLEOTIDE SEQUENCE [LARGE SCALE GENOMIC DNA]</scope>
    <source>
        <strain evidence="3 4">S7-1-13</strain>
    </source>
</reference>
<dbReference type="OrthoDB" id="1689649at2"/>
<dbReference type="AlphaFoldDB" id="A0A095X656"/>